<accession>A0A392QAI5</accession>
<dbReference type="GO" id="GO:0006952">
    <property type="term" value="P:defense response"/>
    <property type="evidence" value="ECO:0007669"/>
    <property type="project" value="InterPro"/>
</dbReference>
<dbReference type="SUPFAM" id="SSF52047">
    <property type="entry name" value="RNI-like"/>
    <property type="match status" value="1"/>
</dbReference>
<dbReference type="AlphaFoldDB" id="A0A392QAI5"/>
<dbReference type="PANTHER" id="PTHR11017">
    <property type="entry name" value="LEUCINE-RICH REPEAT-CONTAINING PROTEIN"/>
    <property type="match status" value="1"/>
</dbReference>
<keyword evidence="2" id="KW-1185">Reference proteome</keyword>
<feature type="non-terminal residue" evidence="1">
    <location>
        <position position="84"/>
    </location>
</feature>
<evidence type="ECO:0000313" key="2">
    <source>
        <dbReference type="Proteomes" id="UP000265520"/>
    </source>
</evidence>
<protein>
    <submittedName>
        <fullName evidence="1">TMV resistance protein N-like</fullName>
    </submittedName>
</protein>
<dbReference type="Gene3D" id="3.80.10.10">
    <property type="entry name" value="Ribonuclease Inhibitor"/>
    <property type="match status" value="1"/>
</dbReference>
<dbReference type="InterPro" id="IPR032675">
    <property type="entry name" value="LRR_dom_sf"/>
</dbReference>
<comment type="caution">
    <text evidence="1">The sequence shown here is derived from an EMBL/GenBank/DDBJ whole genome shotgun (WGS) entry which is preliminary data.</text>
</comment>
<proteinExistence type="predicted"/>
<dbReference type="Proteomes" id="UP000265520">
    <property type="component" value="Unassembled WGS sequence"/>
</dbReference>
<name>A0A392QAI5_9FABA</name>
<sequence length="84" mass="9492">MPCSSIQRLWYGDQDLPCLKRVDLSNSKYFVETPNFAGCRRLERLDLTGCRNLSYVHPSIGRLVKLAFLSLEGCSSLVRLVLDG</sequence>
<dbReference type="PANTHER" id="PTHR11017:SF290">
    <property type="entry name" value="ADP-RIBOSYL CYCLASE_CYCLIC ADP-RIBOSE HYDROLASE"/>
    <property type="match status" value="1"/>
</dbReference>
<dbReference type="EMBL" id="LXQA010122082">
    <property type="protein sequence ID" value="MCI20867.1"/>
    <property type="molecule type" value="Genomic_DNA"/>
</dbReference>
<organism evidence="1 2">
    <name type="scientific">Trifolium medium</name>
    <dbReference type="NCBI Taxonomy" id="97028"/>
    <lineage>
        <taxon>Eukaryota</taxon>
        <taxon>Viridiplantae</taxon>
        <taxon>Streptophyta</taxon>
        <taxon>Embryophyta</taxon>
        <taxon>Tracheophyta</taxon>
        <taxon>Spermatophyta</taxon>
        <taxon>Magnoliopsida</taxon>
        <taxon>eudicotyledons</taxon>
        <taxon>Gunneridae</taxon>
        <taxon>Pentapetalae</taxon>
        <taxon>rosids</taxon>
        <taxon>fabids</taxon>
        <taxon>Fabales</taxon>
        <taxon>Fabaceae</taxon>
        <taxon>Papilionoideae</taxon>
        <taxon>50 kb inversion clade</taxon>
        <taxon>NPAAA clade</taxon>
        <taxon>Hologalegina</taxon>
        <taxon>IRL clade</taxon>
        <taxon>Trifolieae</taxon>
        <taxon>Trifolium</taxon>
    </lineage>
</organism>
<dbReference type="InterPro" id="IPR044974">
    <property type="entry name" value="Disease_R_plants"/>
</dbReference>
<reference evidence="1 2" key="1">
    <citation type="journal article" date="2018" name="Front. Plant Sci.">
        <title>Red Clover (Trifolium pratense) and Zigzag Clover (T. medium) - A Picture of Genomic Similarities and Differences.</title>
        <authorList>
            <person name="Dluhosova J."/>
            <person name="Istvanek J."/>
            <person name="Nedelnik J."/>
            <person name="Repkova J."/>
        </authorList>
    </citation>
    <scope>NUCLEOTIDE SEQUENCE [LARGE SCALE GENOMIC DNA]</scope>
    <source>
        <strain evidence="2">cv. 10/8</strain>
        <tissue evidence="1">Leaf</tissue>
    </source>
</reference>
<evidence type="ECO:0000313" key="1">
    <source>
        <dbReference type="EMBL" id="MCI20867.1"/>
    </source>
</evidence>